<dbReference type="EMBL" id="MFZT01000033">
    <property type="protein sequence ID" value="OGK30183.1"/>
    <property type="molecule type" value="Genomic_DNA"/>
</dbReference>
<comment type="subunit">
    <text evidence="2 10">Heterotrimer of A, B and C subunits.</text>
</comment>
<keyword evidence="4 10" id="KW-0547">Nucleotide-binding</keyword>
<keyword evidence="6 10" id="KW-0648">Protein biosynthesis</keyword>
<evidence type="ECO:0000256" key="3">
    <source>
        <dbReference type="ARBA" id="ARBA00022598"/>
    </source>
</evidence>
<dbReference type="InterPro" id="IPR014746">
    <property type="entry name" value="Gln_synth/guanido_kin_cat_dom"/>
</dbReference>
<dbReference type="PANTHER" id="PTHR11659">
    <property type="entry name" value="GLUTAMYL-TRNA GLN AMIDOTRANSFERASE SUBUNIT B MITOCHONDRIAL AND PROKARYOTIC PET112-RELATED"/>
    <property type="match status" value="1"/>
</dbReference>
<dbReference type="GO" id="GO:0050566">
    <property type="term" value="F:asparaginyl-tRNA synthase (glutamine-hydrolyzing) activity"/>
    <property type="evidence" value="ECO:0007669"/>
    <property type="project" value="RHEA"/>
</dbReference>
<evidence type="ECO:0000256" key="9">
    <source>
        <dbReference type="ARBA" id="ARBA00047913"/>
    </source>
</evidence>
<comment type="function">
    <text evidence="7 10">Allows the formation of correctly charged Asn-tRNA(Asn) or Gln-tRNA(Gln) through the transamidation of misacylated Asp-tRNA(Asn) or Glu-tRNA(Gln) in organisms which lack either or both of asparaginyl-tRNA or glutaminyl-tRNA synthetases. The reaction takes place in the presence of glutamine and ATP through an activated phospho-Asp-tRNA(Asn) or phospho-Glu-tRNA(Gln).</text>
</comment>
<keyword evidence="3 10" id="KW-0436">Ligase</keyword>
<dbReference type="InterPro" id="IPR017959">
    <property type="entry name" value="Asn/Gln-tRNA_amidoTrfase_suB/E"/>
</dbReference>
<evidence type="ECO:0000256" key="6">
    <source>
        <dbReference type="ARBA" id="ARBA00022917"/>
    </source>
</evidence>
<dbReference type="InterPro" id="IPR006075">
    <property type="entry name" value="Asn/Gln-tRNA_Trfase_suB/E_cat"/>
</dbReference>
<evidence type="ECO:0000256" key="2">
    <source>
        <dbReference type="ARBA" id="ARBA00011123"/>
    </source>
</evidence>
<dbReference type="SUPFAM" id="SSF55931">
    <property type="entry name" value="Glutamine synthetase/guanido kinase"/>
    <property type="match status" value="1"/>
</dbReference>
<sequence>MHDYVPVIGLEIHVQLGTKSKMFSRCSADCFGKEPNSVVCPVSLGLPGALPVPNKKAIQWAILIGMALNCKINTVSKFDRKHYFYPDLPKGYQISQYDEPFSYDGSYDLLRKDGSTKKIRIKRVHLEEDTGKLIHDGNDTLVDFNRTGVPLVEIVTEPDFDNSDDVKQFLEELQVIVRYLKVSDADMEKGSMRLEPNISVRKPGQVEIPNYKVEIKNINSFRFVKAAIDYEIKRHIELLGNREVPIQETRGYQEQKGITVSQRVKETAEDYRYFPEPDIPPFEFTQDFIHDIRKSMPELPNKKIARFQSMGVSPHNAYILTRDRSVADFYEEAAQRFPDQSAKIAMLIVQKSVPINQGIEEFCLRAVKILLPIETDLIILSQTIRDVIREHEEPVQSYKNGKESVLMFLVGQVMKAMQGKADAKTVKEELLKELKRPISSTSYN</sequence>
<organism evidence="12 13">
    <name type="scientific">Candidatus Roizmanbacteria bacterium RIFCSPHIGHO2_02_FULL_43_11</name>
    <dbReference type="NCBI Taxonomy" id="1802043"/>
    <lineage>
        <taxon>Bacteria</taxon>
        <taxon>Candidatus Roizmaniibacteriota</taxon>
    </lineage>
</organism>
<dbReference type="InterPro" id="IPR023168">
    <property type="entry name" value="GatB_Yqey_C_2"/>
</dbReference>
<comment type="similarity">
    <text evidence="1 10">Belongs to the GatB/GatE family. GatB subfamily.</text>
</comment>
<dbReference type="PROSITE" id="PS01234">
    <property type="entry name" value="GATB"/>
    <property type="match status" value="1"/>
</dbReference>
<name>A0A1F7HGI9_9BACT</name>
<dbReference type="NCBIfam" id="NF004014">
    <property type="entry name" value="PRK05477.1-4"/>
    <property type="match status" value="1"/>
</dbReference>
<feature type="domain" description="Asn/Gln amidotransferase" evidence="11">
    <location>
        <begin position="328"/>
        <end position="434"/>
    </location>
</feature>
<dbReference type="PANTHER" id="PTHR11659:SF0">
    <property type="entry name" value="GLUTAMYL-TRNA(GLN) AMIDOTRANSFERASE SUBUNIT B, MITOCHONDRIAL"/>
    <property type="match status" value="1"/>
</dbReference>
<dbReference type="Proteomes" id="UP000178098">
    <property type="component" value="Unassembled WGS sequence"/>
</dbReference>
<comment type="caution">
    <text evidence="12">The sequence shown here is derived from an EMBL/GenBank/DDBJ whole genome shotgun (WGS) entry which is preliminary data.</text>
</comment>
<evidence type="ECO:0000256" key="10">
    <source>
        <dbReference type="HAMAP-Rule" id="MF_00121"/>
    </source>
</evidence>
<comment type="catalytic activity">
    <reaction evidence="9 10">
        <text>L-glutamyl-tRNA(Gln) + L-glutamine + ATP + H2O = L-glutaminyl-tRNA(Gln) + L-glutamate + ADP + phosphate + H(+)</text>
        <dbReference type="Rhea" id="RHEA:17521"/>
        <dbReference type="Rhea" id="RHEA-COMP:9681"/>
        <dbReference type="Rhea" id="RHEA-COMP:9684"/>
        <dbReference type="ChEBI" id="CHEBI:15377"/>
        <dbReference type="ChEBI" id="CHEBI:15378"/>
        <dbReference type="ChEBI" id="CHEBI:29985"/>
        <dbReference type="ChEBI" id="CHEBI:30616"/>
        <dbReference type="ChEBI" id="CHEBI:43474"/>
        <dbReference type="ChEBI" id="CHEBI:58359"/>
        <dbReference type="ChEBI" id="CHEBI:78520"/>
        <dbReference type="ChEBI" id="CHEBI:78521"/>
        <dbReference type="ChEBI" id="CHEBI:456216"/>
    </reaction>
</comment>
<evidence type="ECO:0000259" key="11">
    <source>
        <dbReference type="SMART" id="SM00845"/>
    </source>
</evidence>
<dbReference type="SMART" id="SM00845">
    <property type="entry name" value="GatB_Yqey"/>
    <property type="match status" value="1"/>
</dbReference>
<evidence type="ECO:0000256" key="7">
    <source>
        <dbReference type="ARBA" id="ARBA00024799"/>
    </source>
</evidence>
<gene>
    <name evidence="10" type="primary">gatB</name>
    <name evidence="12" type="ORF">A3D08_02795</name>
</gene>
<dbReference type="InterPro" id="IPR018027">
    <property type="entry name" value="Asn/Gln_amidotransferase"/>
</dbReference>
<keyword evidence="5 10" id="KW-0067">ATP-binding</keyword>
<evidence type="ECO:0000256" key="1">
    <source>
        <dbReference type="ARBA" id="ARBA00005306"/>
    </source>
</evidence>
<proteinExistence type="inferred from homology"/>
<dbReference type="GO" id="GO:0050567">
    <property type="term" value="F:glutaminyl-tRNA synthase (glutamine-hydrolyzing) activity"/>
    <property type="evidence" value="ECO:0007669"/>
    <property type="project" value="UniProtKB-UniRule"/>
</dbReference>
<dbReference type="SUPFAM" id="SSF89095">
    <property type="entry name" value="GatB/YqeY motif"/>
    <property type="match status" value="2"/>
</dbReference>
<evidence type="ECO:0000313" key="13">
    <source>
        <dbReference type="Proteomes" id="UP000178098"/>
    </source>
</evidence>
<dbReference type="Pfam" id="PF02637">
    <property type="entry name" value="GatB_Yqey"/>
    <property type="match status" value="1"/>
</dbReference>
<dbReference type="Gene3D" id="1.10.10.410">
    <property type="match status" value="1"/>
</dbReference>
<evidence type="ECO:0000256" key="5">
    <source>
        <dbReference type="ARBA" id="ARBA00022840"/>
    </source>
</evidence>
<dbReference type="GO" id="GO:0070681">
    <property type="term" value="P:glutaminyl-tRNAGln biosynthesis via transamidation"/>
    <property type="evidence" value="ECO:0007669"/>
    <property type="project" value="TreeGrafter"/>
</dbReference>
<dbReference type="InterPro" id="IPR017958">
    <property type="entry name" value="Gln-tRNA_amidoTrfase_suB_CS"/>
</dbReference>
<dbReference type="NCBIfam" id="NF004012">
    <property type="entry name" value="PRK05477.1-2"/>
    <property type="match status" value="1"/>
</dbReference>
<dbReference type="GO" id="GO:0006412">
    <property type="term" value="P:translation"/>
    <property type="evidence" value="ECO:0007669"/>
    <property type="project" value="UniProtKB-UniRule"/>
</dbReference>
<dbReference type="HAMAP" id="MF_00121">
    <property type="entry name" value="GatB"/>
    <property type="match status" value="1"/>
</dbReference>
<evidence type="ECO:0000313" key="12">
    <source>
        <dbReference type="EMBL" id="OGK30183.1"/>
    </source>
</evidence>
<protein>
    <recommendedName>
        <fullName evidence="10">Aspartyl/glutamyl-tRNA(Asn/Gln) amidotransferase subunit B</fullName>
        <shortName evidence="10">Asp/Glu-ADT subunit B</shortName>
        <ecNumber evidence="10">6.3.5.-</ecNumber>
    </recommendedName>
</protein>
<accession>A0A1F7HGI9</accession>
<dbReference type="InterPro" id="IPR004413">
    <property type="entry name" value="GatB"/>
</dbReference>
<dbReference type="InterPro" id="IPR003789">
    <property type="entry name" value="Asn/Gln_tRNA_amidoTrase-B-like"/>
</dbReference>
<dbReference type="FunFam" id="1.10.10.410:FF:000001">
    <property type="entry name" value="Aspartyl/glutamyl-tRNA(Asn/Gln) amidotransferase subunit B"/>
    <property type="match status" value="1"/>
</dbReference>
<dbReference type="Pfam" id="PF02934">
    <property type="entry name" value="GatB_N"/>
    <property type="match status" value="1"/>
</dbReference>
<dbReference type="AlphaFoldDB" id="A0A1F7HGI9"/>
<dbReference type="GO" id="GO:0005524">
    <property type="term" value="F:ATP binding"/>
    <property type="evidence" value="ECO:0007669"/>
    <property type="project" value="UniProtKB-KW"/>
</dbReference>
<reference evidence="12 13" key="1">
    <citation type="journal article" date="2016" name="Nat. Commun.">
        <title>Thousands of microbial genomes shed light on interconnected biogeochemical processes in an aquifer system.</title>
        <authorList>
            <person name="Anantharaman K."/>
            <person name="Brown C.T."/>
            <person name="Hug L.A."/>
            <person name="Sharon I."/>
            <person name="Castelle C.J."/>
            <person name="Probst A.J."/>
            <person name="Thomas B.C."/>
            <person name="Singh A."/>
            <person name="Wilkins M.J."/>
            <person name="Karaoz U."/>
            <person name="Brodie E.L."/>
            <person name="Williams K.H."/>
            <person name="Hubbard S.S."/>
            <person name="Banfield J.F."/>
        </authorList>
    </citation>
    <scope>NUCLEOTIDE SEQUENCE [LARGE SCALE GENOMIC DNA]</scope>
</reference>
<comment type="catalytic activity">
    <reaction evidence="8 10">
        <text>L-aspartyl-tRNA(Asn) + L-glutamine + ATP + H2O = L-asparaginyl-tRNA(Asn) + L-glutamate + ADP + phosphate + 2 H(+)</text>
        <dbReference type="Rhea" id="RHEA:14513"/>
        <dbReference type="Rhea" id="RHEA-COMP:9674"/>
        <dbReference type="Rhea" id="RHEA-COMP:9677"/>
        <dbReference type="ChEBI" id="CHEBI:15377"/>
        <dbReference type="ChEBI" id="CHEBI:15378"/>
        <dbReference type="ChEBI" id="CHEBI:29985"/>
        <dbReference type="ChEBI" id="CHEBI:30616"/>
        <dbReference type="ChEBI" id="CHEBI:43474"/>
        <dbReference type="ChEBI" id="CHEBI:58359"/>
        <dbReference type="ChEBI" id="CHEBI:78515"/>
        <dbReference type="ChEBI" id="CHEBI:78516"/>
        <dbReference type="ChEBI" id="CHEBI:456216"/>
    </reaction>
</comment>
<dbReference type="NCBIfam" id="TIGR00133">
    <property type="entry name" value="gatB"/>
    <property type="match status" value="1"/>
</dbReference>
<evidence type="ECO:0000256" key="4">
    <source>
        <dbReference type="ARBA" id="ARBA00022741"/>
    </source>
</evidence>
<dbReference type="EC" id="6.3.5.-" evidence="10"/>
<evidence type="ECO:0000256" key="8">
    <source>
        <dbReference type="ARBA" id="ARBA00047380"/>
    </source>
</evidence>